<feature type="repeat" description="WD" evidence="4">
    <location>
        <begin position="204"/>
        <end position="238"/>
    </location>
</feature>
<feature type="repeat" description="WD" evidence="4">
    <location>
        <begin position="113"/>
        <end position="154"/>
    </location>
</feature>
<dbReference type="AlphaFoldDB" id="A0A1E4TIP3"/>
<dbReference type="GO" id="GO:0031930">
    <property type="term" value="P:mitochondria-nucleus signaling pathway"/>
    <property type="evidence" value="ECO:0007669"/>
    <property type="project" value="EnsemblFungi"/>
</dbReference>
<feature type="repeat" description="WD" evidence="4">
    <location>
        <begin position="1"/>
        <end position="27"/>
    </location>
</feature>
<dbReference type="SUPFAM" id="SSF50978">
    <property type="entry name" value="WD40 repeat-like"/>
    <property type="match status" value="1"/>
</dbReference>
<gene>
    <name evidence="5" type="ORF">CANCADRAFT_73104</name>
</gene>
<dbReference type="FunFam" id="2.130.10.10:FF:000339">
    <property type="entry name" value="WD-repeat protein pop3"/>
    <property type="match status" value="1"/>
</dbReference>
<evidence type="ECO:0000256" key="1">
    <source>
        <dbReference type="ARBA" id="ARBA00009890"/>
    </source>
</evidence>
<dbReference type="PANTHER" id="PTHR19842">
    <property type="entry name" value="G BETA-LIKE PROTEIN GBL"/>
    <property type="match status" value="1"/>
</dbReference>
<keyword evidence="2 4" id="KW-0853">WD repeat</keyword>
<evidence type="ECO:0000256" key="2">
    <source>
        <dbReference type="ARBA" id="ARBA00022574"/>
    </source>
</evidence>
<comment type="similarity">
    <text evidence="1">Belongs to the WD repeat LST8 family.</text>
</comment>
<organism evidence="5 6">
    <name type="scientific">Tortispora caseinolytica NRRL Y-17796</name>
    <dbReference type="NCBI Taxonomy" id="767744"/>
    <lineage>
        <taxon>Eukaryota</taxon>
        <taxon>Fungi</taxon>
        <taxon>Dikarya</taxon>
        <taxon>Ascomycota</taxon>
        <taxon>Saccharomycotina</taxon>
        <taxon>Trigonopsidomycetes</taxon>
        <taxon>Trigonopsidales</taxon>
        <taxon>Trigonopsidaceae</taxon>
        <taxon>Tortispora</taxon>
    </lineage>
</organism>
<dbReference type="InterPro" id="IPR001680">
    <property type="entry name" value="WD40_rpt"/>
</dbReference>
<dbReference type="EMBL" id="KV453841">
    <property type="protein sequence ID" value="ODV91587.1"/>
    <property type="molecule type" value="Genomic_DNA"/>
</dbReference>
<dbReference type="GO" id="GO:0001558">
    <property type="term" value="P:regulation of cell growth"/>
    <property type="evidence" value="ECO:0007669"/>
    <property type="project" value="EnsemblFungi"/>
</dbReference>
<dbReference type="PROSITE" id="PS00678">
    <property type="entry name" value="WD_REPEATS_1"/>
    <property type="match status" value="3"/>
</dbReference>
<feature type="repeat" description="WD" evidence="4">
    <location>
        <begin position="246"/>
        <end position="287"/>
    </location>
</feature>
<dbReference type="Gene3D" id="2.130.10.10">
    <property type="entry name" value="YVTN repeat-like/Quinoprotein amine dehydrogenase"/>
    <property type="match status" value="1"/>
</dbReference>
<reference evidence="6" key="1">
    <citation type="submission" date="2016-02" db="EMBL/GenBank/DDBJ databases">
        <title>Comparative genomics of biotechnologically important yeasts.</title>
        <authorList>
            <consortium name="DOE Joint Genome Institute"/>
            <person name="Riley R."/>
            <person name="Haridas S."/>
            <person name="Wolfe K.H."/>
            <person name="Lopes M.R."/>
            <person name="Hittinger C.T."/>
            <person name="Goker M."/>
            <person name="Salamov A."/>
            <person name="Wisecaver J."/>
            <person name="Long T.M."/>
            <person name="Aerts A.L."/>
            <person name="Barry K."/>
            <person name="Choi C."/>
            <person name="Clum A."/>
            <person name="Coughlan A.Y."/>
            <person name="Deshpande S."/>
            <person name="Douglass A.P."/>
            <person name="Hanson S.J."/>
            <person name="Klenk H.-P."/>
            <person name="Labutti K."/>
            <person name="Lapidus A."/>
            <person name="Lindquist E."/>
            <person name="Lipzen A."/>
            <person name="Meier-Kolthoff J.P."/>
            <person name="Ohm R.A."/>
            <person name="Otillar R.P."/>
            <person name="Pangilinan J."/>
            <person name="Peng Y."/>
            <person name="Rokas A."/>
            <person name="Rosa C.A."/>
            <person name="Scheuner C."/>
            <person name="Sibirny A.A."/>
            <person name="Slot J.C."/>
            <person name="Stielow J.B."/>
            <person name="Sun H."/>
            <person name="Kurtzman C.P."/>
            <person name="Blackwell M."/>
            <person name="Jeffries T.W."/>
            <person name="Grigoriev I.V."/>
        </authorList>
    </citation>
    <scope>NUCLEOTIDE SEQUENCE [LARGE SCALE GENOMIC DNA]</scope>
    <source>
        <strain evidence="6">NRRL Y-17796</strain>
    </source>
</reference>
<dbReference type="GO" id="GO:0043539">
    <property type="term" value="F:protein serine/threonine kinase activator activity"/>
    <property type="evidence" value="ECO:0007669"/>
    <property type="project" value="EnsemblFungi"/>
</dbReference>
<dbReference type="GO" id="GO:0030950">
    <property type="term" value="P:establishment or maintenance of actin cytoskeleton polarity"/>
    <property type="evidence" value="ECO:0007669"/>
    <property type="project" value="EnsemblFungi"/>
</dbReference>
<evidence type="ECO:0000256" key="3">
    <source>
        <dbReference type="ARBA" id="ARBA00022737"/>
    </source>
</evidence>
<dbReference type="Pfam" id="PF00400">
    <property type="entry name" value="WD40"/>
    <property type="match status" value="6"/>
</dbReference>
<dbReference type="SMART" id="SM00320">
    <property type="entry name" value="WD40"/>
    <property type="match status" value="6"/>
</dbReference>
<dbReference type="GO" id="GO:0031932">
    <property type="term" value="C:TORC2 complex"/>
    <property type="evidence" value="ECO:0007669"/>
    <property type="project" value="EnsemblFungi"/>
</dbReference>
<feature type="repeat" description="WD" evidence="4">
    <location>
        <begin position="71"/>
        <end position="112"/>
    </location>
</feature>
<dbReference type="PROSITE" id="PS50294">
    <property type="entry name" value="WD_REPEATS_REGION"/>
    <property type="match status" value="4"/>
</dbReference>
<name>A0A1E4TIP3_9ASCO</name>
<keyword evidence="3" id="KW-0677">Repeat</keyword>
<dbReference type="GO" id="GO:0000329">
    <property type="term" value="C:fungal-type vacuole membrane"/>
    <property type="evidence" value="ECO:0007669"/>
    <property type="project" value="EnsemblFungi"/>
</dbReference>
<sequence length="303" mass="33599">MSVILASAGYDHTIRFWEALSGICSRTIQHPGSQVNRLAISPDKRFLAAAGHLHVRLYDITTQNPNPVITFEGHKNNVTAVAFQSDGKWLVTSSEDGTVKVWDTRTPTVQRNYKHHGVAVNDVVIHPNQGELISGDQDGNIRIWDLGESTCTHQLIPEQDVPVRSVSVAADGSMLVAGNNKGNCYIWRMVNENDATSLHPVTKLRAHNKYLTKALISPDVKHLATCSADHTARIWSLNGFTLETSLTNHQRWVWDCAFSADSAYLVTASSDHYARLWELSSSQIIRQYNGHHKGAICVALNDI</sequence>
<evidence type="ECO:0000313" key="5">
    <source>
        <dbReference type="EMBL" id="ODV91587.1"/>
    </source>
</evidence>
<dbReference type="GO" id="GO:0010008">
    <property type="term" value="C:endosome membrane"/>
    <property type="evidence" value="ECO:0007669"/>
    <property type="project" value="EnsemblFungi"/>
</dbReference>
<dbReference type="GO" id="GO:0000139">
    <property type="term" value="C:Golgi membrane"/>
    <property type="evidence" value="ECO:0007669"/>
    <property type="project" value="EnsemblFungi"/>
</dbReference>
<dbReference type="PROSITE" id="PS50082">
    <property type="entry name" value="WD_REPEATS_2"/>
    <property type="match status" value="5"/>
</dbReference>
<dbReference type="GO" id="GO:0031931">
    <property type="term" value="C:TORC1 complex"/>
    <property type="evidence" value="ECO:0007669"/>
    <property type="project" value="EnsemblFungi"/>
</dbReference>
<proteinExistence type="inferred from homology"/>
<dbReference type="InterPro" id="IPR020472">
    <property type="entry name" value="WD40_PAC1"/>
</dbReference>
<dbReference type="Proteomes" id="UP000095023">
    <property type="component" value="Unassembled WGS sequence"/>
</dbReference>
<dbReference type="InterPro" id="IPR019775">
    <property type="entry name" value="WD40_repeat_CS"/>
</dbReference>
<dbReference type="OrthoDB" id="400at2759"/>
<protein>
    <submittedName>
        <fullName evidence="5">Uncharacterized protein</fullName>
    </submittedName>
</protein>
<evidence type="ECO:0000256" key="4">
    <source>
        <dbReference type="PROSITE-ProRule" id="PRU00221"/>
    </source>
</evidence>
<dbReference type="InterPro" id="IPR015943">
    <property type="entry name" value="WD40/YVTN_repeat-like_dom_sf"/>
</dbReference>
<dbReference type="PANTHER" id="PTHR19842:SF0">
    <property type="entry name" value="TARGET OF RAPAMYCIN COMPLEX SUBUNIT LST8"/>
    <property type="match status" value="1"/>
</dbReference>
<dbReference type="GO" id="GO:0034399">
    <property type="term" value="C:nuclear periphery"/>
    <property type="evidence" value="ECO:0007669"/>
    <property type="project" value="EnsemblFungi"/>
</dbReference>
<dbReference type="GO" id="GO:0032956">
    <property type="term" value="P:regulation of actin cytoskeleton organization"/>
    <property type="evidence" value="ECO:0007669"/>
    <property type="project" value="TreeGrafter"/>
</dbReference>
<keyword evidence="6" id="KW-1185">Reference proteome</keyword>
<dbReference type="GO" id="GO:0038202">
    <property type="term" value="P:TORC1 signaling"/>
    <property type="evidence" value="ECO:0007669"/>
    <property type="project" value="EnsemblFungi"/>
</dbReference>
<evidence type="ECO:0000313" key="6">
    <source>
        <dbReference type="Proteomes" id="UP000095023"/>
    </source>
</evidence>
<dbReference type="InterPro" id="IPR036322">
    <property type="entry name" value="WD40_repeat_dom_sf"/>
</dbReference>
<dbReference type="InterPro" id="IPR037588">
    <property type="entry name" value="MLST8"/>
</dbReference>
<dbReference type="PRINTS" id="PR00320">
    <property type="entry name" value="GPROTEINBRPT"/>
</dbReference>
<accession>A0A1E4TIP3</accession>
<dbReference type="CDD" id="cd00200">
    <property type="entry name" value="WD40"/>
    <property type="match status" value="1"/>
</dbReference>
<dbReference type="GO" id="GO:0031505">
    <property type="term" value="P:fungal-type cell wall organization"/>
    <property type="evidence" value="ECO:0007669"/>
    <property type="project" value="EnsemblFungi"/>
</dbReference>